<dbReference type="PATRIC" id="fig|188932.3.peg.1302"/>
<accession>A0A127VA33</accession>
<dbReference type="EMBL" id="CP014504">
    <property type="protein sequence ID" value="AMP98174.1"/>
    <property type="molecule type" value="Genomic_DNA"/>
</dbReference>
<dbReference type="Proteomes" id="UP000071561">
    <property type="component" value="Chromosome"/>
</dbReference>
<proteinExistence type="predicted"/>
<feature type="region of interest" description="Disordered" evidence="1">
    <location>
        <begin position="93"/>
        <end position="127"/>
    </location>
</feature>
<reference evidence="2 3" key="1">
    <citation type="submission" date="2016-03" db="EMBL/GenBank/DDBJ databases">
        <title>Complete genome sequence of Pedobacter cryoconitis PAMC 27485.</title>
        <authorList>
            <person name="Lee J."/>
            <person name="Kim O.-S."/>
        </authorList>
    </citation>
    <scope>NUCLEOTIDE SEQUENCE [LARGE SCALE GENOMIC DNA]</scope>
    <source>
        <strain evidence="2 3">PAMC 27485</strain>
    </source>
</reference>
<feature type="compositionally biased region" description="Basic and acidic residues" evidence="1">
    <location>
        <begin position="115"/>
        <end position="125"/>
    </location>
</feature>
<protein>
    <submittedName>
        <fullName evidence="2">Uncharacterized protein</fullName>
    </submittedName>
</protein>
<evidence type="ECO:0000313" key="2">
    <source>
        <dbReference type="EMBL" id="AMP98174.1"/>
    </source>
</evidence>
<dbReference type="KEGG" id="pcm:AY601_1252"/>
<evidence type="ECO:0000256" key="1">
    <source>
        <dbReference type="SAM" id="MobiDB-lite"/>
    </source>
</evidence>
<dbReference type="RefSeq" id="WP_068397979.1">
    <property type="nucleotide sequence ID" value="NZ_CP014504.1"/>
</dbReference>
<dbReference type="AlphaFoldDB" id="A0A127VA33"/>
<sequence length="549" mass="62353">MGKQKTIEKKPQPAIKVKPKLKEPFPAAVVDNTFVYRPQRSLVATGGMKLKLKSGHPEFKGYIIFINGFWGDPVKNTGAVAWNSLMDKVPERGDSYSLRGAENTNEKDLTDDDDRYTPEEYKKDTANPNKARIKESIKNGLFPARAIYMYFHATKFQRYVKYWNVKENKYQFTTKYAEYFDAKDNIHYFNGSHGLQSDPGHRMQHGYKQGLTWAKLNLKYMEKPSYDTFLPYMPGLASPEYNPITIVMHSQGNALGVGVAKGILAHLQTLKWDKAAINMVYLALHQNRGFTIDEYNDYKKKKLDMLANKHMKAKLAEFFERNKLYIAKGIDEYAGERIVGWNKLKSRGVQFTFSNDRSDVVSRLGDIHGIANACNSDGDDMHFTPFEVTPSSYRIFSKHILNKILTYDNEGTGVNVAVKQKKTVIYTDLVADFSKVYHAYKAKQADIEAGRDKAFYTYTSTGSTMGIAVTSTVYTIRRYEDAVVTAYTKLFDAELAAHSGPVAWGLDTRVLDWAPGKSVFDMIKEKGAGIFYRKANKNSKLLINPAQIH</sequence>
<name>A0A127VA33_9SPHI</name>
<evidence type="ECO:0000313" key="3">
    <source>
        <dbReference type="Proteomes" id="UP000071561"/>
    </source>
</evidence>
<gene>
    <name evidence="2" type="ORF">AY601_1252</name>
</gene>
<keyword evidence="3" id="KW-1185">Reference proteome</keyword>
<organism evidence="2 3">
    <name type="scientific">Pedobacter cryoconitis</name>
    <dbReference type="NCBI Taxonomy" id="188932"/>
    <lineage>
        <taxon>Bacteria</taxon>
        <taxon>Pseudomonadati</taxon>
        <taxon>Bacteroidota</taxon>
        <taxon>Sphingobacteriia</taxon>
        <taxon>Sphingobacteriales</taxon>
        <taxon>Sphingobacteriaceae</taxon>
        <taxon>Pedobacter</taxon>
    </lineage>
</organism>
<dbReference type="OrthoDB" id="1211274at2"/>